<gene>
    <name evidence="1" type="ORF">C5467_24650</name>
</gene>
<accession>A0A4R4IKQ6</accession>
<dbReference type="RefSeq" id="WP_132356523.1">
    <property type="nucleotide sequence ID" value="NZ_CAWOJO010000164.1"/>
</dbReference>
<evidence type="ECO:0000313" key="2">
    <source>
        <dbReference type="Proteomes" id="UP000295598"/>
    </source>
</evidence>
<dbReference type="Proteomes" id="UP000295598">
    <property type="component" value="Unassembled WGS sequence"/>
</dbReference>
<reference evidence="1 2" key="1">
    <citation type="journal article" date="2019" name="Int. J. Syst. Evol. Microbiol.">
        <title>Photorhabdus khanii subsp. guanajuatensis subsp. nov., isolated from Heterorhabditis atacamensis, and Photorhabdus luminescens subsp. mexicana subsp. nov., isolated from Heterorhabditis mexicana entomopathogenic nematodes.</title>
        <authorList>
            <person name="Machado R.A.R."/>
            <person name="Bruno P."/>
            <person name="Arce C.C.M."/>
            <person name="Liechti N."/>
            <person name="Kohler A."/>
            <person name="Bernal J."/>
            <person name="Bruggmann R."/>
            <person name="Turlings T.C.J."/>
        </authorList>
    </citation>
    <scope>NUCLEOTIDE SEQUENCE [LARGE SCALE GENOMIC DNA]</scope>
    <source>
        <strain evidence="1 2">MEX20-17</strain>
    </source>
</reference>
<proteinExistence type="predicted"/>
<dbReference type="EMBL" id="PUJY01000164">
    <property type="protein sequence ID" value="TDB41048.1"/>
    <property type="molecule type" value="Genomic_DNA"/>
</dbReference>
<name>A0A4R4IKQ6_9GAMM</name>
<comment type="caution">
    <text evidence="1">The sequence shown here is derived from an EMBL/GenBank/DDBJ whole genome shotgun (WGS) entry which is preliminary data.</text>
</comment>
<organism evidence="1 2">
    <name type="scientific">Photorhabdus khanii subsp. guanajuatensis</name>
    <dbReference type="NCBI Taxonomy" id="2100166"/>
    <lineage>
        <taxon>Bacteria</taxon>
        <taxon>Pseudomonadati</taxon>
        <taxon>Pseudomonadota</taxon>
        <taxon>Gammaproteobacteria</taxon>
        <taxon>Enterobacterales</taxon>
        <taxon>Morganellaceae</taxon>
        <taxon>Photorhabdus</taxon>
    </lineage>
</organism>
<evidence type="ECO:0000313" key="1">
    <source>
        <dbReference type="EMBL" id="TDB41048.1"/>
    </source>
</evidence>
<dbReference type="AlphaFoldDB" id="A0A4R4IKQ6"/>
<sequence length="197" mass="23205">MKVDITLKQEEFDEIINSLVCNEDCYFNMCWDAHSNDINAFGNWLEMLFEDHVHDSGVRIDINLKVNDYGAHVHAELMMQYAQDAMRTDEPWLLWEGSLNGGDLWENLRLHPTWHQDIKYRRKPEMITIGKVSFPKPVDHELKDGQEYWVAGPNFFQGFWGGYNFEKEKLEYGIIHLTQEAAQQHRDALIKINKGEF</sequence>
<protein>
    <submittedName>
        <fullName evidence="1">Uncharacterized protein</fullName>
    </submittedName>
</protein>